<evidence type="ECO:0000313" key="2">
    <source>
        <dbReference type="EMBL" id="KOS05189.1"/>
    </source>
</evidence>
<dbReference type="Pfam" id="PF04402">
    <property type="entry name" value="SIMPL"/>
    <property type="match status" value="1"/>
</dbReference>
<gene>
    <name evidence="2" type="ORF">AM493_03420</name>
</gene>
<organism evidence="2 3">
    <name type="scientific">Flavobacterium akiainvivens</name>
    <dbReference type="NCBI Taxonomy" id="1202724"/>
    <lineage>
        <taxon>Bacteria</taxon>
        <taxon>Pseudomonadati</taxon>
        <taxon>Bacteroidota</taxon>
        <taxon>Flavobacteriia</taxon>
        <taxon>Flavobacteriales</taxon>
        <taxon>Flavobacteriaceae</taxon>
        <taxon>Flavobacterium</taxon>
    </lineage>
</organism>
<dbReference type="InterPro" id="IPR052022">
    <property type="entry name" value="26kDa_periplasmic_antigen"/>
</dbReference>
<dbReference type="Gene3D" id="3.30.70.2970">
    <property type="entry name" value="Protein of unknown function (DUF541), domain 2"/>
    <property type="match status" value="1"/>
</dbReference>
<name>A0A0M9VH52_9FLAO</name>
<keyword evidence="1" id="KW-0732">Signal</keyword>
<dbReference type="PANTHER" id="PTHR34387">
    <property type="entry name" value="SLR1258 PROTEIN"/>
    <property type="match status" value="1"/>
</dbReference>
<evidence type="ECO:0008006" key="4">
    <source>
        <dbReference type="Google" id="ProtNLM"/>
    </source>
</evidence>
<dbReference type="PANTHER" id="PTHR34387:SF1">
    <property type="entry name" value="PERIPLASMIC IMMUNOGENIC PROTEIN"/>
    <property type="match status" value="1"/>
</dbReference>
<sequence length="228" mass="25014">MKKLALVFALFATMFATAQVQQNPQPQINVNGEGKIMVTPDQADIIVGVTNTGADAADVKKANDAAIDAILKFLKNQKLQPADYQTQRVNLNRNYDYNKKKYSYVASQSIVIHLKDLAKYDTLMMGLTDAGVNTIEGVTFKTSKQADYESEARIKAVADAKKKATDYATALNQKVGKAITVTDNTQVLYPQVYRMEMKAAMADSAPQETLAIGEITITANVNIAFDLY</sequence>
<dbReference type="STRING" id="1202724.AM493_03420"/>
<evidence type="ECO:0000256" key="1">
    <source>
        <dbReference type="SAM" id="SignalP"/>
    </source>
</evidence>
<proteinExistence type="predicted"/>
<protein>
    <recommendedName>
        <fullName evidence="4">SIMPL domain-containing protein</fullName>
    </recommendedName>
</protein>
<comment type="caution">
    <text evidence="2">The sequence shown here is derived from an EMBL/GenBank/DDBJ whole genome shotgun (WGS) entry which is preliminary data.</text>
</comment>
<keyword evidence="3" id="KW-1185">Reference proteome</keyword>
<evidence type="ECO:0000313" key="3">
    <source>
        <dbReference type="Proteomes" id="UP000037755"/>
    </source>
</evidence>
<dbReference type="Proteomes" id="UP000037755">
    <property type="component" value="Unassembled WGS sequence"/>
</dbReference>
<reference evidence="2 3" key="1">
    <citation type="submission" date="2015-08" db="EMBL/GenBank/DDBJ databases">
        <title>Whole genome sequence of Flavobacterium akiainvivens IK-1T, from decaying Wikstroemia oahuensis, an endemic Hawaiian shrub.</title>
        <authorList>
            <person name="Wan X."/>
            <person name="Hou S."/>
            <person name="Saito J."/>
            <person name="Donachie S."/>
        </authorList>
    </citation>
    <scope>NUCLEOTIDE SEQUENCE [LARGE SCALE GENOMIC DNA]</scope>
    <source>
        <strain evidence="2 3">IK-1</strain>
    </source>
</reference>
<dbReference type="RefSeq" id="WP_054406256.1">
    <property type="nucleotide sequence ID" value="NZ_FOYA01000006.1"/>
</dbReference>
<dbReference type="EMBL" id="LIYD01000005">
    <property type="protein sequence ID" value="KOS05189.1"/>
    <property type="molecule type" value="Genomic_DNA"/>
</dbReference>
<feature type="signal peptide" evidence="1">
    <location>
        <begin position="1"/>
        <end position="18"/>
    </location>
</feature>
<dbReference type="OrthoDB" id="6021921at2"/>
<dbReference type="InterPro" id="IPR007497">
    <property type="entry name" value="SIMPL/DUF541"/>
</dbReference>
<feature type="chain" id="PRO_5005839102" description="SIMPL domain-containing protein" evidence="1">
    <location>
        <begin position="19"/>
        <end position="228"/>
    </location>
</feature>
<dbReference type="Gene3D" id="3.30.110.170">
    <property type="entry name" value="Protein of unknown function (DUF541), domain 1"/>
    <property type="match status" value="1"/>
</dbReference>
<accession>A0A0M9VH52</accession>
<dbReference type="PATRIC" id="fig|1202724.3.peg.700"/>
<dbReference type="AlphaFoldDB" id="A0A0M9VH52"/>
<dbReference type="GO" id="GO:0006974">
    <property type="term" value="P:DNA damage response"/>
    <property type="evidence" value="ECO:0007669"/>
    <property type="project" value="TreeGrafter"/>
</dbReference>